<gene>
    <name evidence="5" type="ORF">EPI10_028761</name>
</gene>
<dbReference type="OrthoDB" id="777695at2759"/>
<evidence type="ECO:0000256" key="4">
    <source>
        <dbReference type="SAM" id="Phobius"/>
    </source>
</evidence>
<organism evidence="5 6">
    <name type="scientific">Gossypium australe</name>
    <dbReference type="NCBI Taxonomy" id="47621"/>
    <lineage>
        <taxon>Eukaryota</taxon>
        <taxon>Viridiplantae</taxon>
        <taxon>Streptophyta</taxon>
        <taxon>Embryophyta</taxon>
        <taxon>Tracheophyta</taxon>
        <taxon>Spermatophyta</taxon>
        <taxon>Magnoliopsida</taxon>
        <taxon>eudicotyledons</taxon>
        <taxon>Gunneridae</taxon>
        <taxon>Pentapetalae</taxon>
        <taxon>rosids</taxon>
        <taxon>malvids</taxon>
        <taxon>Malvales</taxon>
        <taxon>Malvaceae</taxon>
        <taxon>Malvoideae</taxon>
        <taxon>Gossypium</taxon>
    </lineage>
</organism>
<keyword evidence="2 4" id="KW-0472">Membrane</keyword>
<dbReference type="PANTHER" id="PTHR31234:SF35">
    <property type="entry name" value="LATE EMBRYOGENESIS ABUNDANT (LEA) HYDROXYPROLINE-RICH GLYCOPROTEIN FAMILY"/>
    <property type="match status" value="1"/>
</dbReference>
<evidence type="ECO:0000256" key="2">
    <source>
        <dbReference type="ARBA" id="ARBA00023136"/>
    </source>
</evidence>
<feature type="transmembrane region" description="Helical" evidence="4">
    <location>
        <begin position="55"/>
        <end position="81"/>
    </location>
</feature>
<feature type="region of interest" description="Disordered" evidence="3">
    <location>
        <begin position="1"/>
        <end position="41"/>
    </location>
</feature>
<reference evidence="6" key="1">
    <citation type="journal article" date="2019" name="Plant Biotechnol. J.">
        <title>Genome sequencing of the Australian wild diploid species Gossypium australe highlights disease resistance and delayed gland morphogenesis.</title>
        <authorList>
            <person name="Cai Y."/>
            <person name="Cai X."/>
            <person name="Wang Q."/>
            <person name="Wang P."/>
            <person name="Zhang Y."/>
            <person name="Cai C."/>
            <person name="Xu Y."/>
            <person name="Wang K."/>
            <person name="Zhou Z."/>
            <person name="Wang C."/>
            <person name="Geng S."/>
            <person name="Li B."/>
            <person name="Dong Q."/>
            <person name="Hou Y."/>
            <person name="Wang H."/>
            <person name="Ai P."/>
            <person name="Liu Z."/>
            <person name="Yi F."/>
            <person name="Sun M."/>
            <person name="An G."/>
            <person name="Cheng J."/>
            <person name="Zhang Y."/>
            <person name="Shi Q."/>
            <person name="Xie Y."/>
            <person name="Shi X."/>
            <person name="Chang Y."/>
            <person name="Huang F."/>
            <person name="Chen Y."/>
            <person name="Hong S."/>
            <person name="Mi L."/>
            <person name="Sun Q."/>
            <person name="Zhang L."/>
            <person name="Zhou B."/>
            <person name="Peng R."/>
            <person name="Zhang X."/>
            <person name="Liu F."/>
        </authorList>
    </citation>
    <scope>NUCLEOTIDE SEQUENCE [LARGE SCALE GENOMIC DNA]</scope>
    <source>
        <strain evidence="6">cv. PA1801</strain>
    </source>
</reference>
<dbReference type="GO" id="GO:0098542">
    <property type="term" value="P:defense response to other organism"/>
    <property type="evidence" value="ECO:0007669"/>
    <property type="project" value="InterPro"/>
</dbReference>
<evidence type="ECO:0000256" key="3">
    <source>
        <dbReference type="SAM" id="MobiDB-lite"/>
    </source>
</evidence>
<keyword evidence="4" id="KW-0812">Transmembrane</keyword>
<evidence type="ECO:0000256" key="1">
    <source>
        <dbReference type="ARBA" id="ARBA00004370"/>
    </source>
</evidence>
<dbReference type="EMBL" id="SMMG02000009">
    <property type="protein sequence ID" value="KAA3462262.1"/>
    <property type="molecule type" value="Genomic_DNA"/>
</dbReference>
<keyword evidence="4" id="KW-1133">Transmembrane helix</keyword>
<feature type="compositionally biased region" description="Pro residues" evidence="3">
    <location>
        <begin position="30"/>
        <end position="41"/>
    </location>
</feature>
<evidence type="ECO:0000313" key="5">
    <source>
        <dbReference type="EMBL" id="KAA3462262.1"/>
    </source>
</evidence>
<accession>A0A5B6UZA5</accession>
<comment type="caution">
    <text evidence="5">The sequence shown here is derived from an EMBL/GenBank/DDBJ whole genome shotgun (WGS) entry which is preliminary data.</text>
</comment>
<dbReference type="AlphaFoldDB" id="A0A5B6UZA5"/>
<dbReference type="PANTHER" id="PTHR31234">
    <property type="entry name" value="LATE EMBRYOGENESIS ABUNDANT (LEA) HYDROXYPROLINE-RICH GLYCOPROTEIN FAMILY"/>
    <property type="match status" value="1"/>
</dbReference>
<dbReference type="Proteomes" id="UP000325315">
    <property type="component" value="Unassembled WGS sequence"/>
</dbReference>
<protein>
    <submittedName>
        <fullName evidence="5">Protein YLS9</fullName>
    </submittedName>
</protein>
<comment type="subcellular location">
    <subcellularLocation>
        <location evidence="1">Membrane</location>
    </subcellularLocation>
</comment>
<keyword evidence="6" id="KW-1185">Reference proteome</keyword>
<evidence type="ECO:0000313" key="6">
    <source>
        <dbReference type="Proteomes" id="UP000325315"/>
    </source>
</evidence>
<proteinExistence type="predicted"/>
<name>A0A5B6UZA5_9ROSI</name>
<dbReference type="InterPro" id="IPR044839">
    <property type="entry name" value="NDR1-like"/>
</dbReference>
<dbReference type="GO" id="GO:0005886">
    <property type="term" value="C:plasma membrane"/>
    <property type="evidence" value="ECO:0007669"/>
    <property type="project" value="TreeGrafter"/>
</dbReference>
<sequence length="249" mass="27907">MSEPPLKPVLQKPPGYRDPNLPAAAQSGFRPPPRKPVLPPSFNPRRRNRSFCRVCCCWLCIFVLVLVLLAVIAGLVFYIWFDPKFPVFHIRSFRITRFNVTERPDGTYLDAATTTRLEMKNPNVKITYYYGETEVGVSVGEGGDETPVGTTAVRGFTMWKQSTTSLKVETKVSNTLVDDWVGKRLRSRYRNNILAVNVEARTKVGVSVAGLKVGKVAVTVKCDGITMKELDGGDMPKCVIDMLKWLNIH</sequence>